<organism evidence="2 3">
    <name type="scientific">Acidipropionibacterium jensenii</name>
    <dbReference type="NCBI Taxonomy" id="1749"/>
    <lineage>
        <taxon>Bacteria</taxon>
        <taxon>Bacillati</taxon>
        <taxon>Actinomycetota</taxon>
        <taxon>Actinomycetes</taxon>
        <taxon>Propionibacteriales</taxon>
        <taxon>Propionibacteriaceae</taxon>
        <taxon>Acidipropionibacterium</taxon>
    </lineage>
</organism>
<dbReference type="RefSeq" id="WP_084149384.1">
    <property type="nucleotide sequence ID" value="NZ_CP040635.1"/>
</dbReference>
<dbReference type="STRING" id="1122997.GCA_000425285_01716"/>
<dbReference type="GeneID" id="82884313"/>
<dbReference type="GO" id="GO:0016137">
    <property type="term" value="P:glycoside metabolic process"/>
    <property type="evidence" value="ECO:0007669"/>
    <property type="project" value="UniProtKB-ARBA"/>
</dbReference>
<keyword evidence="2" id="KW-0378">Hydrolase</keyword>
<dbReference type="GO" id="GO:0035595">
    <property type="term" value="F:N-acetylglucosaminylinositol deacetylase activity"/>
    <property type="evidence" value="ECO:0007669"/>
    <property type="project" value="UniProtKB-EC"/>
</dbReference>
<evidence type="ECO:0000313" key="3">
    <source>
        <dbReference type="Proteomes" id="UP000277858"/>
    </source>
</evidence>
<evidence type="ECO:0000313" key="2">
    <source>
        <dbReference type="EMBL" id="VEI03269.1"/>
    </source>
</evidence>
<dbReference type="Gene3D" id="3.40.50.10320">
    <property type="entry name" value="LmbE-like"/>
    <property type="match status" value="1"/>
</dbReference>
<accession>A0A448NZA7</accession>
<dbReference type="OrthoDB" id="158614at2"/>
<protein>
    <submittedName>
        <fullName evidence="2">1D-myo-inositol 2-acetamido-2-deoxy-alpha-D-glucopyranoside deacetylase</fullName>
        <ecNumber evidence="2">3.5.1.103</ecNumber>
    </submittedName>
</protein>
<dbReference type="Pfam" id="PF02585">
    <property type="entry name" value="PIG-L"/>
    <property type="match status" value="1"/>
</dbReference>
<dbReference type="Proteomes" id="UP000277858">
    <property type="component" value="Chromosome"/>
</dbReference>
<proteinExistence type="predicted"/>
<reference evidence="2 3" key="1">
    <citation type="submission" date="2018-12" db="EMBL/GenBank/DDBJ databases">
        <authorList>
            <consortium name="Pathogen Informatics"/>
        </authorList>
    </citation>
    <scope>NUCLEOTIDE SEQUENCE [LARGE SCALE GENOMIC DNA]</scope>
    <source>
        <strain evidence="2 3">NCTC13652</strain>
    </source>
</reference>
<dbReference type="PANTHER" id="PTHR12993:SF26">
    <property type="entry name" value="1D-MYO-INOSITOL 2-ACETAMIDO-2-DEOXY-ALPHA-D-GLUCOPYRANOSIDE DEACETYLASE"/>
    <property type="match status" value="1"/>
</dbReference>
<dbReference type="EMBL" id="LR134473">
    <property type="protein sequence ID" value="VEI03269.1"/>
    <property type="molecule type" value="Genomic_DNA"/>
</dbReference>
<sequence>MATLVFLHAHPDDESSSTAGTMARAAARGDRVILVVATDGACGEEALDADPHETVAARRHRELEASAKVLGVSRVEWLGYHDSGMTGWTQNHAPGSFMDSDAEEAGRRLADILDEEDADALIGYDWHGNYGHPDHVMVHHVTWSAVEQAARRPRVLEVSINRERQAKAARLARSRGLTQKMPDPVYPGDDGNPIGTPEADLRWAVDVRDLAEVKRAALKCHASQTSDITAFTSLPDDIFAEVFGWECYREPSVEGPVKVAWPFDGAPWPGTPSRCTCADEGRPMPGDAPDTRPEDAVGPMDPVNPGSQVDRQVSDPGAPGVQGHAVDSAARHS</sequence>
<dbReference type="EC" id="3.5.1.103" evidence="2"/>
<name>A0A448NZA7_9ACTN</name>
<keyword evidence="3" id="KW-1185">Reference proteome</keyword>
<dbReference type="InterPro" id="IPR024078">
    <property type="entry name" value="LmbE-like_dom_sf"/>
</dbReference>
<dbReference type="InterPro" id="IPR003737">
    <property type="entry name" value="GlcNAc_PI_deacetylase-related"/>
</dbReference>
<keyword evidence="1" id="KW-0862">Zinc</keyword>
<dbReference type="AlphaFoldDB" id="A0A448NZA7"/>
<dbReference type="PANTHER" id="PTHR12993">
    <property type="entry name" value="N-ACETYLGLUCOSAMINYL-PHOSPHATIDYLINOSITOL DE-N-ACETYLASE-RELATED"/>
    <property type="match status" value="1"/>
</dbReference>
<evidence type="ECO:0000256" key="1">
    <source>
        <dbReference type="ARBA" id="ARBA00022833"/>
    </source>
</evidence>
<dbReference type="SUPFAM" id="SSF102588">
    <property type="entry name" value="LmbE-like"/>
    <property type="match status" value="1"/>
</dbReference>
<gene>
    <name evidence="2" type="primary">mshB</name>
    <name evidence="2" type="ORF">NCTC13652_01469</name>
</gene>